<name>A0A6V7JDV5_9HYME</name>
<protein>
    <submittedName>
        <fullName evidence="1">Uncharacterized protein</fullName>
    </submittedName>
</protein>
<gene>
    <name evidence="1" type="ORF">BBRV_LOCUS50285</name>
</gene>
<reference evidence="1" key="1">
    <citation type="submission" date="2020-07" db="EMBL/GenBank/DDBJ databases">
        <authorList>
            <person name="Ferguson B K."/>
        </authorList>
    </citation>
    <scope>NUCLEOTIDE SEQUENCE</scope>
    <source>
        <strain evidence="1">L06</strain>
    </source>
</reference>
<dbReference type="AlphaFoldDB" id="A0A6V7JDV5"/>
<sequence>MVVVSNEIEHDVGCGSGDVGGRGGGGGGRGVRTECIYGPVVKFRPQVPRQLNNMTFQDTDKEMIESKERNKDENQCSNVKFELKNDNIEGLTSHLATIPTGIGKTSLTCSGLMIEETQHCQV</sequence>
<organism evidence="1">
    <name type="scientific">Bracon brevicornis</name>
    <dbReference type="NCBI Taxonomy" id="1563983"/>
    <lineage>
        <taxon>Eukaryota</taxon>
        <taxon>Metazoa</taxon>
        <taxon>Ecdysozoa</taxon>
        <taxon>Arthropoda</taxon>
        <taxon>Hexapoda</taxon>
        <taxon>Insecta</taxon>
        <taxon>Pterygota</taxon>
        <taxon>Neoptera</taxon>
        <taxon>Endopterygota</taxon>
        <taxon>Hymenoptera</taxon>
        <taxon>Apocrita</taxon>
        <taxon>Ichneumonoidea</taxon>
        <taxon>Braconidae</taxon>
        <taxon>Braconinae</taxon>
        <taxon>Bracon</taxon>
    </lineage>
</organism>
<dbReference type="EMBL" id="CADCXW020000015">
    <property type="protein sequence ID" value="CAD1550374.1"/>
    <property type="molecule type" value="Genomic_DNA"/>
</dbReference>
<proteinExistence type="predicted"/>
<evidence type="ECO:0000313" key="1">
    <source>
        <dbReference type="EMBL" id="CAD1550374.1"/>
    </source>
</evidence>
<accession>A0A6V7JDV5</accession>